<evidence type="ECO:0000313" key="1">
    <source>
        <dbReference type="EMBL" id="MDR6721900.1"/>
    </source>
</evidence>
<dbReference type="RefSeq" id="WP_056690033.1">
    <property type="nucleotide sequence ID" value="NZ_JAVDTR010000001.1"/>
</dbReference>
<comment type="caution">
    <text evidence="1">The sequence shown here is derived from an EMBL/GenBank/DDBJ whole genome shotgun (WGS) entry which is preliminary data.</text>
</comment>
<sequence length="132" mass="15096">MFRNAQQLMLFSTAVVLFVTACLYGQQLIKTMTDALNNTTQFTVEMEGRMNTTLRTTEPKRYSGAEVLHTVRQMTGTSITVEVDGQAHLVDPLINRKKTIPVQLNGSYRPEFIRDEWGGLMRIQFWKEASVH</sequence>
<gene>
    <name evidence="1" type="ORF">J2W91_000348</name>
</gene>
<evidence type="ECO:0000313" key="2">
    <source>
        <dbReference type="Proteomes" id="UP001254832"/>
    </source>
</evidence>
<organism evidence="1 2">
    <name type="scientific">Paenibacillus amylolyticus</name>
    <dbReference type="NCBI Taxonomy" id="1451"/>
    <lineage>
        <taxon>Bacteria</taxon>
        <taxon>Bacillati</taxon>
        <taxon>Bacillota</taxon>
        <taxon>Bacilli</taxon>
        <taxon>Bacillales</taxon>
        <taxon>Paenibacillaceae</taxon>
        <taxon>Paenibacillus</taxon>
    </lineage>
</organism>
<reference evidence="1" key="1">
    <citation type="submission" date="2023-07" db="EMBL/GenBank/DDBJ databases">
        <title>Sorghum-associated microbial communities from plants grown in Nebraska, USA.</title>
        <authorList>
            <person name="Schachtman D."/>
        </authorList>
    </citation>
    <scope>NUCLEOTIDE SEQUENCE</scope>
    <source>
        <strain evidence="1">BE80</strain>
    </source>
</reference>
<dbReference type="Proteomes" id="UP001254832">
    <property type="component" value="Unassembled WGS sequence"/>
</dbReference>
<name>A0AAP5GY65_PAEAM</name>
<dbReference type="PROSITE" id="PS51257">
    <property type="entry name" value="PROKAR_LIPOPROTEIN"/>
    <property type="match status" value="1"/>
</dbReference>
<dbReference type="AlphaFoldDB" id="A0AAP5GY65"/>
<protein>
    <submittedName>
        <fullName evidence="1">Uncharacterized protein</fullName>
    </submittedName>
</protein>
<accession>A0AAP5GY65</accession>
<dbReference type="EMBL" id="JAVDTR010000001">
    <property type="protein sequence ID" value="MDR6721900.1"/>
    <property type="molecule type" value="Genomic_DNA"/>
</dbReference>
<proteinExistence type="predicted"/>